<dbReference type="EMBL" id="JADIKM010000003">
    <property type="protein sequence ID" value="MFK2904972.1"/>
    <property type="molecule type" value="Genomic_DNA"/>
</dbReference>
<evidence type="ECO:0000259" key="1">
    <source>
        <dbReference type="Pfam" id="PF14090"/>
    </source>
</evidence>
<name>A0ABW8JYY0_9GAMM</name>
<comment type="caution">
    <text evidence="2">The sequence shown here is derived from an EMBL/GenBank/DDBJ whole genome shotgun (WGS) entry which is preliminary data.</text>
</comment>
<dbReference type="Proteomes" id="UP001620460">
    <property type="component" value="Unassembled WGS sequence"/>
</dbReference>
<dbReference type="Pfam" id="PF14090">
    <property type="entry name" value="HTH_39"/>
    <property type="match status" value="1"/>
</dbReference>
<dbReference type="RefSeq" id="WP_404633973.1">
    <property type="nucleotide sequence ID" value="NZ_JADIKM010000003.1"/>
</dbReference>
<organism evidence="2 3">
    <name type="scientific">Dyella ginsengisoli</name>
    <dbReference type="NCBI Taxonomy" id="363848"/>
    <lineage>
        <taxon>Bacteria</taxon>
        <taxon>Pseudomonadati</taxon>
        <taxon>Pseudomonadota</taxon>
        <taxon>Gammaproteobacteria</taxon>
        <taxon>Lysobacterales</taxon>
        <taxon>Rhodanobacteraceae</taxon>
        <taxon>Dyella</taxon>
    </lineage>
</organism>
<sequence>MRDHLSPQHEAILAELQNGPRTTMQLIRRCGVICVSARMHELKNDHGYRIGMQMVTVRDRRRHVVRVAQYSLLTGRAARRA</sequence>
<proteinExistence type="predicted"/>
<dbReference type="InterPro" id="IPR055245">
    <property type="entry name" value="HTH_proteobacteria"/>
</dbReference>
<reference evidence="2 3" key="1">
    <citation type="submission" date="2020-10" db="EMBL/GenBank/DDBJ databases">
        <title>Phylogeny of dyella-like bacteria.</title>
        <authorList>
            <person name="Fu J."/>
        </authorList>
    </citation>
    <scope>NUCLEOTIDE SEQUENCE [LARGE SCALE GENOMIC DNA]</scope>
    <source>
        <strain evidence="2 3">Gsoil3046</strain>
    </source>
</reference>
<gene>
    <name evidence="2" type="ORF">ISP17_13505</name>
</gene>
<evidence type="ECO:0000313" key="2">
    <source>
        <dbReference type="EMBL" id="MFK2904972.1"/>
    </source>
</evidence>
<protein>
    <recommendedName>
        <fullName evidence="1">Winged helix-turn-helix domain-containing protein</fullName>
    </recommendedName>
</protein>
<evidence type="ECO:0000313" key="3">
    <source>
        <dbReference type="Proteomes" id="UP001620460"/>
    </source>
</evidence>
<feature type="domain" description="Winged helix-turn-helix" evidence="1">
    <location>
        <begin position="8"/>
        <end position="73"/>
    </location>
</feature>
<keyword evidence="3" id="KW-1185">Reference proteome</keyword>
<accession>A0ABW8JYY0</accession>